<keyword evidence="3" id="KW-0479">Metal-binding</keyword>
<accession>A0A139A336</accession>
<gene>
    <name evidence="12" type="ORF">M427DRAFT_61017</name>
</gene>
<keyword evidence="2 10" id="KW-0812">Transmembrane</keyword>
<dbReference type="InterPro" id="IPR001841">
    <property type="entry name" value="Znf_RING"/>
</dbReference>
<dbReference type="PANTHER" id="PTHR47168">
    <property type="entry name" value="RING ZINC FINGER DOMAIN SUPERFAMILY PROTEIN-RELATED"/>
    <property type="match status" value="1"/>
</dbReference>
<dbReference type="PANTHER" id="PTHR47168:SF1">
    <property type="entry name" value="OS02G0798600 PROTEIN"/>
    <property type="match status" value="1"/>
</dbReference>
<dbReference type="GO" id="GO:0016020">
    <property type="term" value="C:membrane"/>
    <property type="evidence" value="ECO:0007669"/>
    <property type="project" value="UniProtKB-SubCell"/>
</dbReference>
<feature type="compositionally biased region" description="Polar residues" evidence="9">
    <location>
        <begin position="230"/>
        <end position="240"/>
    </location>
</feature>
<dbReference type="InterPro" id="IPR013083">
    <property type="entry name" value="Znf_RING/FYVE/PHD"/>
</dbReference>
<dbReference type="InterPro" id="IPR051653">
    <property type="entry name" value="E3_ligase_sorting_rcpt"/>
</dbReference>
<dbReference type="EMBL" id="KQ965806">
    <property type="protein sequence ID" value="KXS11226.1"/>
    <property type="molecule type" value="Genomic_DNA"/>
</dbReference>
<feature type="region of interest" description="Disordered" evidence="9">
    <location>
        <begin position="455"/>
        <end position="494"/>
    </location>
</feature>
<dbReference type="STRING" id="1344416.A0A139A336"/>
<evidence type="ECO:0000256" key="7">
    <source>
        <dbReference type="ARBA" id="ARBA00023136"/>
    </source>
</evidence>
<dbReference type="OrthoDB" id="8062037at2759"/>
<evidence type="ECO:0000256" key="8">
    <source>
        <dbReference type="PROSITE-ProRule" id="PRU00175"/>
    </source>
</evidence>
<protein>
    <recommendedName>
        <fullName evidence="11">RING-type domain-containing protein</fullName>
    </recommendedName>
</protein>
<keyword evidence="6 10" id="KW-1133">Transmembrane helix</keyword>
<organism evidence="12 13">
    <name type="scientific">Gonapodya prolifera (strain JEL478)</name>
    <name type="common">Monoblepharis prolifera</name>
    <dbReference type="NCBI Taxonomy" id="1344416"/>
    <lineage>
        <taxon>Eukaryota</taxon>
        <taxon>Fungi</taxon>
        <taxon>Fungi incertae sedis</taxon>
        <taxon>Chytridiomycota</taxon>
        <taxon>Chytridiomycota incertae sedis</taxon>
        <taxon>Monoblepharidomycetes</taxon>
        <taxon>Monoblepharidales</taxon>
        <taxon>Gonapodyaceae</taxon>
        <taxon>Gonapodya</taxon>
    </lineage>
</organism>
<keyword evidence="5" id="KW-0862">Zinc</keyword>
<dbReference type="SUPFAM" id="SSF57850">
    <property type="entry name" value="RING/U-box"/>
    <property type="match status" value="1"/>
</dbReference>
<name>A0A139A336_GONPJ</name>
<comment type="subcellular location">
    <subcellularLocation>
        <location evidence="1">Membrane</location>
        <topology evidence="1">Single-pass membrane protein</topology>
    </subcellularLocation>
</comment>
<evidence type="ECO:0000313" key="13">
    <source>
        <dbReference type="Proteomes" id="UP000070544"/>
    </source>
</evidence>
<dbReference type="PROSITE" id="PS50089">
    <property type="entry name" value="ZF_RING_2"/>
    <property type="match status" value="1"/>
</dbReference>
<evidence type="ECO:0000313" key="12">
    <source>
        <dbReference type="EMBL" id="KXS11226.1"/>
    </source>
</evidence>
<dbReference type="Pfam" id="PF13639">
    <property type="entry name" value="zf-RING_2"/>
    <property type="match status" value="1"/>
</dbReference>
<evidence type="ECO:0000256" key="2">
    <source>
        <dbReference type="ARBA" id="ARBA00022692"/>
    </source>
</evidence>
<evidence type="ECO:0000256" key="10">
    <source>
        <dbReference type="SAM" id="Phobius"/>
    </source>
</evidence>
<feature type="compositionally biased region" description="Polar residues" evidence="9">
    <location>
        <begin position="480"/>
        <end position="489"/>
    </location>
</feature>
<evidence type="ECO:0000256" key="4">
    <source>
        <dbReference type="ARBA" id="ARBA00022771"/>
    </source>
</evidence>
<evidence type="ECO:0000256" key="1">
    <source>
        <dbReference type="ARBA" id="ARBA00004167"/>
    </source>
</evidence>
<evidence type="ECO:0000256" key="6">
    <source>
        <dbReference type="ARBA" id="ARBA00022989"/>
    </source>
</evidence>
<evidence type="ECO:0000256" key="9">
    <source>
        <dbReference type="SAM" id="MobiDB-lite"/>
    </source>
</evidence>
<evidence type="ECO:0000259" key="11">
    <source>
        <dbReference type="PROSITE" id="PS50089"/>
    </source>
</evidence>
<dbReference type="Proteomes" id="UP000070544">
    <property type="component" value="Unassembled WGS sequence"/>
</dbReference>
<reference evidence="12 13" key="1">
    <citation type="journal article" date="2015" name="Genome Biol. Evol.">
        <title>Phylogenomic analyses indicate that early fungi evolved digesting cell walls of algal ancestors of land plants.</title>
        <authorList>
            <person name="Chang Y."/>
            <person name="Wang S."/>
            <person name="Sekimoto S."/>
            <person name="Aerts A.L."/>
            <person name="Choi C."/>
            <person name="Clum A."/>
            <person name="LaButti K.M."/>
            <person name="Lindquist E.A."/>
            <person name="Yee Ngan C."/>
            <person name="Ohm R.A."/>
            <person name="Salamov A.A."/>
            <person name="Grigoriev I.V."/>
            <person name="Spatafora J.W."/>
            <person name="Berbee M.L."/>
        </authorList>
    </citation>
    <scope>NUCLEOTIDE SEQUENCE [LARGE SCALE GENOMIC DNA]</scope>
    <source>
        <strain evidence="12 13">JEL478</strain>
    </source>
</reference>
<feature type="compositionally biased region" description="Polar residues" evidence="9">
    <location>
        <begin position="356"/>
        <end position="367"/>
    </location>
</feature>
<dbReference type="Gene3D" id="3.30.40.10">
    <property type="entry name" value="Zinc/RING finger domain, C3HC4 (zinc finger)"/>
    <property type="match status" value="1"/>
</dbReference>
<keyword evidence="7 10" id="KW-0472">Membrane</keyword>
<dbReference type="AlphaFoldDB" id="A0A139A336"/>
<evidence type="ECO:0000256" key="3">
    <source>
        <dbReference type="ARBA" id="ARBA00022723"/>
    </source>
</evidence>
<keyword evidence="4 8" id="KW-0863">Zinc-finger</keyword>
<keyword evidence="13" id="KW-1185">Reference proteome</keyword>
<feature type="domain" description="RING-type" evidence="11">
    <location>
        <begin position="551"/>
        <end position="593"/>
    </location>
</feature>
<evidence type="ECO:0000256" key="5">
    <source>
        <dbReference type="ARBA" id="ARBA00022833"/>
    </source>
</evidence>
<feature type="region of interest" description="Disordered" evidence="9">
    <location>
        <begin position="229"/>
        <end position="248"/>
    </location>
</feature>
<proteinExistence type="predicted"/>
<dbReference type="SMART" id="SM00184">
    <property type="entry name" value="RING"/>
    <property type="match status" value="1"/>
</dbReference>
<sequence>MVTDILILGITKIAYDSSIYTPKSSFALVPGSPTAASNRLRAQLVSFEVPCSALPTNFSSNTSALFFEPNLPVPAFEDVNLALLVSSPLASVCLNTSHAITSSGYDHATRILTWLLPPLLASPMVQTVIFGDAPFGLILNGSIWTAAASLKVPTAPPSAMTSAKTSISDVATSANTSTADLPPSQKPVFTLSSNSSLPLTSALSVSPQSVILVSSIGLPSLAPVFASPSPLATSSRTSPTPAAGQDQGGSNLWTASGLLGFVGITGFLALVLVVTLVWRFARRRRSTADLTILSKQNPELFELVRRGDIPHDPPELYNGGAVETVVHPKFLQEWPVWQWGLEEAPKGWRDDEDDTSNPLPSPTTDGENASAGRERAVSEDGMMMQKSTSGRLRQSGEDIGVPLVKPALQTSASFSGGTSAGLGLGIFAAPSQPSAQAAARRGSTITWDNDLLTGKVPFAGPAPGRTPARRRASTGTTSADGFQSSTPTAGASGGMSMTGFSQLGKIVSSLSSLSLASLSSSPASPSGAPPAVTSPVTSTHSILAQSKLRLCPICLSPHAEGDLMRMLPCGHAFHIGCVDRWVCMEKGACPVCRMDVTRSGKWWKSLGRTLSGRDDGDSPV</sequence>
<feature type="region of interest" description="Disordered" evidence="9">
    <location>
        <begin position="346"/>
        <end position="394"/>
    </location>
</feature>
<feature type="transmembrane region" description="Helical" evidence="10">
    <location>
        <begin position="252"/>
        <end position="278"/>
    </location>
</feature>
<dbReference type="GO" id="GO:0008270">
    <property type="term" value="F:zinc ion binding"/>
    <property type="evidence" value="ECO:0007669"/>
    <property type="project" value="UniProtKB-KW"/>
</dbReference>